<dbReference type="Gene3D" id="2.10.260.10">
    <property type="match status" value="1"/>
</dbReference>
<sequence length="84" mass="9403">MPMTNNSKPTKASYKVRRSGSSNIITLPLNVQESLNIEPGDAVRYIIKDNRVEIIKDVPTVDAEDATSETIEQYSELLTKLVDH</sequence>
<gene>
    <name evidence="2" type="ORF">TK11N_06790</name>
    <name evidence="3" type="ORF">TK2N_06750</name>
</gene>
<dbReference type="EMBL" id="BKBQ01000008">
    <property type="protein sequence ID" value="GEQ53831.1"/>
    <property type="molecule type" value="Genomic_DNA"/>
</dbReference>
<dbReference type="RefSeq" id="WP_202583628.1">
    <property type="nucleotide sequence ID" value="NZ_BKBO01000007.1"/>
</dbReference>
<dbReference type="Proteomes" id="UP000886597">
    <property type="component" value="Unassembled WGS sequence"/>
</dbReference>
<accession>A0AAN4UBA5</accession>
<dbReference type="InterPro" id="IPR037914">
    <property type="entry name" value="SpoVT-AbrB_sf"/>
</dbReference>
<dbReference type="Pfam" id="PF04014">
    <property type="entry name" value="MazE_antitoxin"/>
    <property type="match status" value="1"/>
</dbReference>
<dbReference type="GO" id="GO:0003677">
    <property type="term" value="F:DNA binding"/>
    <property type="evidence" value="ECO:0007669"/>
    <property type="project" value="InterPro"/>
</dbReference>
<name>A0AAN4UBA5_9ENTE</name>
<dbReference type="InterPro" id="IPR007159">
    <property type="entry name" value="SpoVT-AbrB_dom"/>
</dbReference>
<comment type="caution">
    <text evidence="3">The sequence shown here is derived from an EMBL/GenBank/DDBJ whole genome shotgun (WGS) entry which is preliminary data.</text>
</comment>
<evidence type="ECO:0000313" key="2">
    <source>
        <dbReference type="EMBL" id="GEQ48827.1"/>
    </source>
</evidence>
<reference evidence="3" key="1">
    <citation type="submission" date="2019-08" db="EMBL/GenBank/DDBJ databases">
        <authorList>
            <person name="Ishikawa M."/>
            <person name="Suzuki T."/>
            <person name="Matsutani M."/>
        </authorList>
    </citation>
    <scope>NUCLEOTIDE SEQUENCE</scope>
    <source>
        <strain evidence="3">7C1</strain>
        <strain evidence="2">8C4</strain>
    </source>
</reference>
<protein>
    <recommendedName>
        <fullName evidence="1">SpoVT-AbrB domain-containing protein</fullName>
    </recommendedName>
</protein>
<dbReference type="Proteomes" id="UP000886607">
    <property type="component" value="Unassembled WGS sequence"/>
</dbReference>
<proteinExistence type="predicted"/>
<evidence type="ECO:0000313" key="5">
    <source>
        <dbReference type="Proteomes" id="UP000886607"/>
    </source>
</evidence>
<evidence type="ECO:0000313" key="3">
    <source>
        <dbReference type="EMBL" id="GEQ53831.1"/>
    </source>
</evidence>
<keyword evidence="5" id="KW-1185">Reference proteome</keyword>
<dbReference type="SUPFAM" id="SSF89447">
    <property type="entry name" value="AbrB/MazE/MraZ-like"/>
    <property type="match status" value="1"/>
</dbReference>
<feature type="domain" description="SpoVT-AbrB" evidence="1">
    <location>
        <begin position="17"/>
        <end position="60"/>
    </location>
</feature>
<reference evidence="3" key="2">
    <citation type="journal article" date="2020" name="Int. Dairy J.">
        <title>Lactic acid bacterial diversity in Brie cheese focusing on salt concentration and pH of isolation medium and characterisation of halophilic and alkaliphilic lactic acid bacterial isolates.</title>
        <authorList>
            <person name="Unno R."/>
            <person name="Matsutani M."/>
            <person name="Suzuki T."/>
            <person name="Kodama K."/>
            <person name="Matsushita H."/>
            <person name="Yamasato K."/>
            <person name="Koizumi Y."/>
            <person name="Ishikawa M."/>
        </authorList>
    </citation>
    <scope>NUCLEOTIDE SEQUENCE</scope>
    <source>
        <strain evidence="3">7C1</strain>
        <strain evidence="2">8C4</strain>
    </source>
</reference>
<evidence type="ECO:0000259" key="1">
    <source>
        <dbReference type="SMART" id="SM00966"/>
    </source>
</evidence>
<dbReference type="AlphaFoldDB" id="A0AAN4UBA5"/>
<dbReference type="EMBL" id="BKBO01000007">
    <property type="protein sequence ID" value="GEQ48827.1"/>
    <property type="molecule type" value="Genomic_DNA"/>
</dbReference>
<evidence type="ECO:0000313" key="4">
    <source>
        <dbReference type="Proteomes" id="UP000886597"/>
    </source>
</evidence>
<organism evidence="3 4">
    <name type="scientific">Tetragenococcus koreensis</name>
    <dbReference type="NCBI Taxonomy" id="290335"/>
    <lineage>
        <taxon>Bacteria</taxon>
        <taxon>Bacillati</taxon>
        <taxon>Bacillota</taxon>
        <taxon>Bacilli</taxon>
        <taxon>Lactobacillales</taxon>
        <taxon>Enterococcaceae</taxon>
        <taxon>Tetragenococcus</taxon>
    </lineage>
</organism>
<dbReference type="SMART" id="SM00966">
    <property type="entry name" value="SpoVT_AbrB"/>
    <property type="match status" value="1"/>
</dbReference>